<dbReference type="AlphaFoldDB" id="A0A8B8HUR1"/>
<evidence type="ECO:0000313" key="2">
    <source>
        <dbReference type="RefSeq" id="XP_026488589.1"/>
    </source>
</evidence>
<dbReference type="Pfam" id="PF09778">
    <property type="entry name" value="Guanylate_cyc_2"/>
    <property type="match status" value="1"/>
</dbReference>
<protein>
    <submittedName>
        <fullName evidence="2">Protein GUCD1</fullName>
    </submittedName>
</protein>
<dbReference type="OMA" id="VQDIQKH"/>
<dbReference type="RefSeq" id="XP_026488589.1">
    <property type="nucleotide sequence ID" value="XM_026632804.2"/>
</dbReference>
<proteinExistence type="predicted"/>
<reference evidence="2" key="1">
    <citation type="submission" date="2025-08" db="UniProtKB">
        <authorList>
            <consortium name="RefSeq"/>
        </authorList>
    </citation>
    <scope>IDENTIFICATION</scope>
    <source>
        <tissue evidence="2">Whole body</tissue>
    </source>
</reference>
<evidence type="ECO:0000313" key="1">
    <source>
        <dbReference type="Proteomes" id="UP001652626"/>
    </source>
</evidence>
<accession>A0A8B8HUR1</accession>
<dbReference type="GeneID" id="113395236"/>
<name>A0A8B8HUR1_VANTA</name>
<dbReference type="Gene3D" id="3.90.70.10">
    <property type="entry name" value="Cysteine proteinases"/>
    <property type="match status" value="1"/>
</dbReference>
<keyword evidence="1" id="KW-1185">Reference proteome</keyword>
<sequence>MATVNKELTLIQKSIPHIQQRYNWDCGVTCVLMVLPEDDRNDFLTNFSKICEEEGFGQTTCTIDLCHLLKRYNIEHCMYTISQLPNKRTLRTFSNTVSKTAVRICKRFANASIDGIKVVDAVLSTKDILSHVTSKGPAIVLVDAALLSCDLCKHNKLTSEFRRILGGSYRGHYIVVVGWSGGKLLYLDPARPAPLCATVPARLQNSRLAPATDRDIILIYCDYR</sequence>
<dbReference type="PANTHER" id="PTHR31400">
    <property type="entry name" value="GUANYLYL CYCLASE DOMAIN CONTAINING PROTEIN 1 GUCD1"/>
    <property type="match status" value="1"/>
</dbReference>
<dbReference type="OrthoDB" id="206796at2759"/>
<gene>
    <name evidence="2" type="primary">LOC113395236</name>
</gene>
<organism evidence="1 2">
    <name type="scientific">Vanessa tameamea</name>
    <name type="common">Kamehameha butterfly</name>
    <dbReference type="NCBI Taxonomy" id="334116"/>
    <lineage>
        <taxon>Eukaryota</taxon>
        <taxon>Metazoa</taxon>
        <taxon>Ecdysozoa</taxon>
        <taxon>Arthropoda</taxon>
        <taxon>Hexapoda</taxon>
        <taxon>Insecta</taxon>
        <taxon>Pterygota</taxon>
        <taxon>Neoptera</taxon>
        <taxon>Endopterygota</taxon>
        <taxon>Lepidoptera</taxon>
        <taxon>Glossata</taxon>
        <taxon>Ditrysia</taxon>
        <taxon>Papilionoidea</taxon>
        <taxon>Nymphalidae</taxon>
        <taxon>Nymphalinae</taxon>
        <taxon>Vanessa</taxon>
    </lineage>
</organism>
<dbReference type="InterPro" id="IPR018616">
    <property type="entry name" value="GUCD1"/>
</dbReference>
<dbReference type="Proteomes" id="UP001652626">
    <property type="component" value="Chromosome 21"/>
</dbReference>
<dbReference type="PANTHER" id="PTHR31400:SF1">
    <property type="entry name" value="PROTEIN GUCD1"/>
    <property type="match status" value="1"/>
</dbReference>